<dbReference type="Proteomes" id="UP001163823">
    <property type="component" value="Chromosome 13"/>
</dbReference>
<feature type="compositionally biased region" description="Polar residues" evidence="1">
    <location>
        <begin position="1"/>
        <end position="16"/>
    </location>
</feature>
<dbReference type="EMBL" id="JARAOO010000013">
    <property type="protein sequence ID" value="KAJ7945178.1"/>
    <property type="molecule type" value="Genomic_DNA"/>
</dbReference>
<evidence type="ECO:0000313" key="2">
    <source>
        <dbReference type="EMBL" id="KAJ7945178.1"/>
    </source>
</evidence>
<feature type="region of interest" description="Disordered" evidence="1">
    <location>
        <begin position="1"/>
        <end position="28"/>
    </location>
</feature>
<comment type="caution">
    <text evidence="2">The sequence shown here is derived from an EMBL/GenBank/DDBJ whole genome shotgun (WGS) entry which is preliminary data.</text>
</comment>
<dbReference type="KEGG" id="qsa:O6P43_030283"/>
<feature type="region of interest" description="Disordered" evidence="1">
    <location>
        <begin position="47"/>
        <end position="67"/>
    </location>
</feature>
<evidence type="ECO:0000313" key="3">
    <source>
        <dbReference type="Proteomes" id="UP001163823"/>
    </source>
</evidence>
<protein>
    <submittedName>
        <fullName evidence="2">E3 ubiquitin protein ligase DRIP2</fullName>
    </submittedName>
</protein>
<dbReference type="InterPro" id="IPR044171">
    <property type="entry name" value="LAX2-like"/>
</dbReference>
<accession>A0AAD7P7I6</accession>
<evidence type="ECO:0000256" key="1">
    <source>
        <dbReference type="SAM" id="MobiDB-lite"/>
    </source>
</evidence>
<dbReference type="PANTHER" id="PTHR47290:SF6">
    <property type="entry name" value="UBIQUITIN-LIKE DOMAIN-CONTAINING PROTEIN"/>
    <property type="match status" value="1"/>
</dbReference>
<gene>
    <name evidence="2" type="ORF">O6P43_030283</name>
</gene>
<dbReference type="Gene3D" id="3.10.20.90">
    <property type="entry name" value="Phosphatidylinositol 3-kinase Catalytic Subunit, Chain A, domain 1"/>
    <property type="match status" value="1"/>
</dbReference>
<dbReference type="AlphaFoldDB" id="A0AAD7P7I6"/>
<organism evidence="2 3">
    <name type="scientific">Quillaja saponaria</name>
    <name type="common">Soap bark tree</name>
    <dbReference type="NCBI Taxonomy" id="32244"/>
    <lineage>
        <taxon>Eukaryota</taxon>
        <taxon>Viridiplantae</taxon>
        <taxon>Streptophyta</taxon>
        <taxon>Embryophyta</taxon>
        <taxon>Tracheophyta</taxon>
        <taxon>Spermatophyta</taxon>
        <taxon>Magnoliopsida</taxon>
        <taxon>eudicotyledons</taxon>
        <taxon>Gunneridae</taxon>
        <taxon>Pentapetalae</taxon>
        <taxon>rosids</taxon>
        <taxon>fabids</taxon>
        <taxon>Fabales</taxon>
        <taxon>Quillajaceae</taxon>
        <taxon>Quillaja</taxon>
    </lineage>
</organism>
<sequence>MASSSHQTFQNFNFKPTENKVSKFPEEEEGESWLELGLGLGLGKASKKIEGNGSNPISDSPSSSAFHMQSKNHQIRIGVGCSLDGNEGLRHVVEGVVPPSSDSNKNKYLLLGRSLPNHCYYYDHNHIDNGTPLCPSWHMDSQDWHMPVPYDPHPTTSNPYQSGLWFALRSSTNRNEEALPQVPKAYIRVKDENLTVFMVKRYLVRKLGLSNEAEIDVSCMGQSLSHMQTLKQVRDTIWLPRLIESVNSTTISFEDSQVPHNVSMNHLMSLQYRRQCILK</sequence>
<keyword evidence="3" id="KW-1185">Reference proteome</keyword>
<feature type="compositionally biased region" description="Low complexity" evidence="1">
    <location>
        <begin position="51"/>
        <end position="64"/>
    </location>
</feature>
<proteinExistence type="predicted"/>
<name>A0AAD7P7I6_QUISA</name>
<dbReference type="PANTHER" id="PTHR47290">
    <property type="entry name" value="RING FINGER PROTEIN"/>
    <property type="match status" value="1"/>
</dbReference>
<reference evidence="2" key="1">
    <citation type="journal article" date="2023" name="Science">
        <title>Elucidation of the pathway for biosynthesis of saponin adjuvants from the soapbark tree.</title>
        <authorList>
            <person name="Reed J."/>
            <person name="Orme A."/>
            <person name="El-Demerdash A."/>
            <person name="Owen C."/>
            <person name="Martin L.B.B."/>
            <person name="Misra R.C."/>
            <person name="Kikuchi S."/>
            <person name="Rejzek M."/>
            <person name="Martin A.C."/>
            <person name="Harkess A."/>
            <person name="Leebens-Mack J."/>
            <person name="Louveau T."/>
            <person name="Stephenson M.J."/>
            <person name="Osbourn A."/>
        </authorList>
    </citation>
    <scope>NUCLEOTIDE SEQUENCE</scope>
    <source>
        <strain evidence="2">S10</strain>
    </source>
</reference>